<dbReference type="EMBL" id="JYDW01001411">
    <property type="protein sequence ID" value="KRZ47094.1"/>
    <property type="molecule type" value="Genomic_DNA"/>
</dbReference>
<comment type="caution">
    <text evidence="1">The sequence shown here is derived from an EMBL/GenBank/DDBJ whole genome shotgun (WGS) entry which is preliminary data.</text>
</comment>
<evidence type="ECO:0000313" key="2">
    <source>
        <dbReference type="Proteomes" id="UP000054721"/>
    </source>
</evidence>
<sequence>MQWQATESETALFQLLGDPHEVQAHICYKFSVSPDGSRLVFLWYT</sequence>
<name>A0A0V1KIL8_9BILA</name>
<proteinExistence type="predicted"/>
<accession>A0A0V1KIL8</accession>
<keyword evidence="2" id="KW-1185">Reference proteome</keyword>
<evidence type="ECO:0000313" key="1">
    <source>
        <dbReference type="EMBL" id="KRZ47094.1"/>
    </source>
</evidence>
<protein>
    <submittedName>
        <fullName evidence="1">Uncharacterized protein</fullName>
    </submittedName>
</protein>
<gene>
    <name evidence="1" type="ORF">T02_8278</name>
</gene>
<organism evidence="1 2">
    <name type="scientific">Trichinella nativa</name>
    <dbReference type="NCBI Taxonomy" id="6335"/>
    <lineage>
        <taxon>Eukaryota</taxon>
        <taxon>Metazoa</taxon>
        <taxon>Ecdysozoa</taxon>
        <taxon>Nematoda</taxon>
        <taxon>Enoplea</taxon>
        <taxon>Dorylaimia</taxon>
        <taxon>Trichinellida</taxon>
        <taxon>Trichinellidae</taxon>
        <taxon>Trichinella</taxon>
    </lineage>
</organism>
<dbReference type="Proteomes" id="UP000054721">
    <property type="component" value="Unassembled WGS sequence"/>
</dbReference>
<reference evidence="1 2" key="1">
    <citation type="submission" date="2015-05" db="EMBL/GenBank/DDBJ databases">
        <title>Evolution of Trichinella species and genotypes.</title>
        <authorList>
            <person name="Korhonen P.K."/>
            <person name="Edoardo P."/>
            <person name="Giuseppe L.R."/>
            <person name="Gasser R.B."/>
        </authorList>
    </citation>
    <scope>NUCLEOTIDE SEQUENCE [LARGE SCALE GENOMIC DNA]</scope>
    <source>
        <strain evidence="1">ISS10</strain>
    </source>
</reference>
<dbReference type="AlphaFoldDB" id="A0A0V1KIL8"/>